<dbReference type="InterPro" id="IPR006505">
    <property type="entry name" value="Phage_nucleotide-bp"/>
</dbReference>
<dbReference type="Proteomes" id="UP000051324">
    <property type="component" value="Unassembled WGS sequence"/>
</dbReference>
<evidence type="ECO:0000313" key="1">
    <source>
        <dbReference type="EMBL" id="KRL84023.1"/>
    </source>
</evidence>
<organism evidence="1 2">
    <name type="scientific">Ligilactobacillus apodemi DSM 16634 = JCM 16172</name>
    <dbReference type="NCBI Taxonomy" id="1423724"/>
    <lineage>
        <taxon>Bacteria</taxon>
        <taxon>Bacillati</taxon>
        <taxon>Bacillota</taxon>
        <taxon>Bacilli</taxon>
        <taxon>Lactobacillales</taxon>
        <taxon>Lactobacillaceae</taxon>
        <taxon>Ligilactobacillus</taxon>
    </lineage>
</organism>
<accession>A0A0R1TRI0</accession>
<dbReference type="Gene3D" id="3.40.50.300">
    <property type="entry name" value="P-loop containing nucleotide triphosphate hydrolases"/>
    <property type="match status" value="1"/>
</dbReference>
<dbReference type="AlphaFoldDB" id="A0A0R1TRI0"/>
<comment type="caution">
    <text evidence="1">The sequence shown here is derived from an EMBL/GenBank/DDBJ whole genome shotgun (WGS) entry which is preliminary data.</text>
</comment>
<keyword evidence="2" id="KW-1185">Reference proteome</keyword>
<dbReference type="eggNOG" id="ENOG502ZBZC">
    <property type="taxonomic scope" value="Bacteria"/>
</dbReference>
<dbReference type="PATRIC" id="fig|1423724.4.peg.1357"/>
<dbReference type="OrthoDB" id="5413799at2"/>
<evidence type="ECO:0008006" key="3">
    <source>
        <dbReference type="Google" id="ProtNLM"/>
    </source>
</evidence>
<dbReference type="NCBIfam" id="TIGR01618">
    <property type="entry name" value="phage_P_loop"/>
    <property type="match status" value="1"/>
</dbReference>
<reference evidence="1 2" key="1">
    <citation type="journal article" date="2015" name="Genome Announc.">
        <title>Expanding the biotechnology potential of lactobacilli through comparative genomics of 213 strains and associated genera.</title>
        <authorList>
            <person name="Sun Z."/>
            <person name="Harris H.M."/>
            <person name="McCann A."/>
            <person name="Guo C."/>
            <person name="Argimon S."/>
            <person name="Zhang W."/>
            <person name="Yang X."/>
            <person name="Jeffery I.B."/>
            <person name="Cooney J.C."/>
            <person name="Kagawa T.F."/>
            <person name="Liu W."/>
            <person name="Song Y."/>
            <person name="Salvetti E."/>
            <person name="Wrobel A."/>
            <person name="Rasinkangas P."/>
            <person name="Parkhill J."/>
            <person name="Rea M.C."/>
            <person name="O'Sullivan O."/>
            <person name="Ritari J."/>
            <person name="Douillard F.P."/>
            <person name="Paul Ross R."/>
            <person name="Yang R."/>
            <person name="Briner A.E."/>
            <person name="Felis G.E."/>
            <person name="de Vos W.M."/>
            <person name="Barrangou R."/>
            <person name="Klaenhammer T.R."/>
            <person name="Caufield P.W."/>
            <person name="Cui Y."/>
            <person name="Zhang H."/>
            <person name="O'Toole P.W."/>
        </authorList>
    </citation>
    <scope>NUCLEOTIDE SEQUENCE [LARGE SCALE GENOMIC DNA]</scope>
    <source>
        <strain evidence="1 2">DSM 16634</strain>
    </source>
</reference>
<proteinExistence type="predicted"/>
<sequence>MQFFTPGNFPEHHNMYFIYGDGGTGKTTLLKQFKGNKALFSFDLSYNVVKDTGDITLAVLEGTDIPIIQRVVWDNLVAAINSPNIDVICLDNVTALQNYVLDNIEHAAKDNRQNYNAMQKWFRDVGTLLRRSNKTIYVTAHAIDKDNGGIDGQGRYEADMNLKTFNAFTSMFDLVGRIYVKDGKRWIDLDPEQGNHAKNRIDDRKLINADELVEAKPTEEITVEEPKTKKANKAS</sequence>
<dbReference type="SUPFAM" id="SSF52540">
    <property type="entry name" value="P-loop containing nucleoside triphosphate hydrolases"/>
    <property type="match status" value="1"/>
</dbReference>
<dbReference type="EMBL" id="AZFT01000053">
    <property type="protein sequence ID" value="KRL84023.1"/>
    <property type="molecule type" value="Genomic_DNA"/>
</dbReference>
<dbReference type="Pfam" id="PF13479">
    <property type="entry name" value="AAA_24"/>
    <property type="match status" value="1"/>
</dbReference>
<protein>
    <recommendedName>
        <fullName evidence="3">Phage nucleotide-binding protein</fullName>
    </recommendedName>
</protein>
<dbReference type="RefSeq" id="WP_025087826.1">
    <property type="nucleotide sequence ID" value="NZ_AZFT01000053.1"/>
</dbReference>
<dbReference type="STRING" id="1423724.FC32_GL001299"/>
<name>A0A0R1TRI0_9LACO</name>
<dbReference type="InterPro" id="IPR027417">
    <property type="entry name" value="P-loop_NTPase"/>
</dbReference>
<evidence type="ECO:0000313" key="2">
    <source>
        <dbReference type="Proteomes" id="UP000051324"/>
    </source>
</evidence>
<gene>
    <name evidence="1" type="ORF">FC32_GL001299</name>
</gene>